<dbReference type="EMBL" id="PKMF04000337">
    <property type="protein sequence ID" value="KAK7837056.1"/>
    <property type="molecule type" value="Genomic_DNA"/>
</dbReference>
<dbReference type="Pfam" id="PF00122">
    <property type="entry name" value="E1-E2_ATPase"/>
    <property type="match status" value="1"/>
</dbReference>
<sequence>MAKEKDLNSIQKFGGIEGIAEALGSDLEKGIPGHEQDLLSHRIAHTLSTTETTALDYFQFLAKSCNNYTILLLFVSAVLSLGFGIKEEGMKTGWYEGVIIILVAFIIVVVDSLPCTFTKDIRKAETPLGMQRMMVDVVRGGCFKQIFICDVLIGDIVHLKRDHIVPADGLFISNNGFLKMDDDSESIIDDKNAFHFYGAKVTDGTCRMLVASVGMDTTWDNVSVLETMHLECGLVPKLNRSVLKGEDFPNYSHEERMYKVDKIFLMERSLPSDKLLLMQYLKKKGHLLAMVGVKTNEIPALKEAKLRIATTFSNEMVIESSDIVIRDGSFSSFVTSVSWAIDNSITTMFCGSSPITTIQLLWTNCIVALFGGLGLLTEPPTEKLMERLQFKPSELLITKAMWRNLLIQALYQAAILMTFQFRGQTILGVSKKCGLSVFEVYFKS</sequence>
<dbReference type="GO" id="GO:0005886">
    <property type="term" value="C:plasma membrane"/>
    <property type="evidence" value="ECO:0007669"/>
    <property type="project" value="TreeGrafter"/>
</dbReference>
<dbReference type="AlphaFoldDB" id="A0AAW0KET9"/>
<evidence type="ECO:0000259" key="10">
    <source>
        <dbReference type="Pfam" id="PF00689"/>
    </source>
</evidence>
<dbReference type="SUPFAM" id="SSF56784">
    <property type="entry name" value="HAD-like"/>
    <property type="match status" value="1"/>
</dbReference>
<accession>A0AAW0KET9</accession>
<evidence type="ECO:0000256" key="2">
    <source>
        <dbReference type="ARBA" id="ARBA00022692"/>
    </source>
</evidence>
<keyword evidence="4" id="KW-0106">Calcium</keyword>
<dbReference type="PANTHER" id="PTHR24093">
    <property type="entry name" value="CATION TRANSPORTING ATPASE"/>
    <property type="match status" value="1"/>
</dbReference>
<reference evidence="11 12" key="1">
    <citation type="journal article" date="2018" name="Sci. Data">
        <title>The draft genome sequence of cork oak.</title>
        <authorList>
            <person name="Ramos A.M."/>
            <person name="Usie A."/>
            <person name="Barbosa P."/>
            <person name="Barros P.M."/>
            <person name="Capote T."/>
            <person name="Chaves I."/>
            <person name="Simoes F."/>
            <person name="Abreu I."/>
            <person name="Carrasquinho I."/>
            <person name="Faro C."/>
            <person name="Guimaraes J.B."/>
            <person name="Mendonca D."/>
            <person name="Nobrega F."/>
            <person name="Rodrigues L."/>
            <person name="Saibo N.J.M."/>
            <person name="Varela M.C."/>
            <person name="Egas C."/>
            <person name="Matos J."/>
            <person name="Miguel C.M."/>
            <person name="Oliveira M.M."/>
            <person name="Ricardo C.P."/>
            <person name="Goncalves S."/>
        </authorList>
    </citation>
    <scope>NUCLEOTIDE SEQUENCE [LARGE SCALE GENOMIC DNA]</scope>
    <source>
        <strain evidence="12">cv. HL8</strain>
    </source>
</reference>
<evidence type="ECO:0000256" key="6">
    <source>
        <dbReference type="ARBA" id="ARBA00022989"/>
    </source>
</evidence>
<evidence type="ECO:0000256" key="5">
    <source>
        <dbReference type="ARBA" id="ARBA00022842"/>
    </source>
</evidence>
<feature type="domain" description="P-type ATPase A" evidence="9">
    <location>
        <begin position="131"/>
        <end position="222"/>
    </location>
</feature>
<dbReference type="SUPFAM" id="SSF81665">
    <property type="entry name" value="Calcium ATPase, transmembrane domain M"/>
    <property type="match status" value="2"/>
</dbReference>
<organism evidence="11 12">
    <name type="scientific">Quercus suber</name>
    <name type="common">Cork oak</name>
    <dbReference type="NCBI Taxonomy" id="58331"/>
    <lineage>
        <taxon>Eukaryota</taxon>
        <taxon>Viridiplantae</taxon>
        <taxon>Streptophyta</taxon>
        <taxon>Embryophyta</taxon>
        <taxon>Tracheophyta</taxon>
        <taxon>Spermatophyta</taxon>
        <taxon>Magnoliopsida</taxon>
        <taxon>eudicotyledons</taxon>
        <taxon>Gunneridae</taxon>
        <taxon>Pentapetalae</taxon>
        <taxon>rosids</taxon>
        <taxon>fabids</taxon>
        <taxon>Fagales</taxon>
        <taxon>Fagaceae</taxon>
        <taxon>Quercus</taxon>
    </lineage>
</organism>
<dbReference type="Gene3D" id="1.20.1110.10">
    <property type="entry name" value="Calcium-transporting ATPase, transmembrane domain"/>
    <property type="match status" value="1"/>
</dbReference>
<comment type="subcellular location">
    <subcellularLocation>
        <location evidence="1">Membrane</location>
    </subcellularLocation>
</comment>
<evidence type="ECO:0000313" key="11">
    <source>
        <dbReference type="EMBL" id="KAK7837056.1"/>
    </source>
</evidence>
<evidence type="ECO:0000256" key="3">
    <source>
        <dbReference type="ARBA" id="ARBA00022723"/>
    </source>
</evidence>
<evidence type="ECO:0000256" key="1">
    <source>
        <dbReference type="ARBA" id="ARBA00004370"/>
    </source>
</evidence>
<dbReference type="Gene3D" id="2.70.150.10">
    <property type="entry name" value="Calcium-transporting ATPase, cytoplasmic transduction domain A"/>
    <property type="match status" value="1"/>
</dbReference>
<feature type="domain" description="Cation-transporting P-type ATPase C-terminal" evidence="10">
    <location>
        <begin position="353"/>
        <end position="428"/>
    </location>
</feature>
<dbReference type="PANTHER" id="PTHR24093:SF470">
    <property type="entry name" value="CALCIUM-TRANSPORTING ATPASE 12, PLASMA MEMBRANE-TYPE-LIKE"/>
    <property type="match status" value="1"/>
</dbReference>
<dbReference type="InterPro" id="IPR059000">
    <property type="entry name" value="ATPase_P-type_domA"/>
</dbReference>
<evidence type="ECO:0000256" key="7">
    <source>
        <dbReference type="ARBA" id="ARBA00023136"/>
    </source>
</evidence>
<evidence type="ECO:0000313" key="12">
    <source>
        <dbReference type="Proteomes" id="UP000237347"/>
    </source>
</evidence>
<dbReference type="Gene3D" id="3.40.50.1000">
    <property type="entry name" value="HAD superfamily/HAD-like"/>
    <property type="match status" value="1"/>
</dbReference>
<dbReference type="SUPFAM" id="SSF81653">
    <property type="entry name" value="Calcium ATPase, transduction domain A"/>
    <property type="match status" value="1"/>
</dbReference>
<proteinExistence type="predicted"/>
<keyword evidence="12" id="KW-1185">Reference proteome</keyword>
<gene>
    <name evidence="11" type="primary">ACA12_23</name>
    <name evidence="11" type="ORF">CFP56_021738</name>
</gene>
<keyword evidence="6 8" id="KW-1133">Transmembrane helix</keyword>
<dbReference type="InterPro" id="IPR036412">
    <property type="entry name" value="HAD-like_sf"/>
</dbReference>
<dbReference type="InterPro" id="IPR023214">
    <property type="entry name" value="HAD_sf"/>
</dbReference>
<dbReference type="Proteomes" id="UP000237347">
    <property type="component" value="Unassembled WGS sequence"/>
</dbReference>
<dbReference type="InterPro" id="IPR008250">
    <property type="entry name" value="ATPase_P-typ_transduc_dom_A_sf"/>
</dbReference>
<keyword evidence="3" id="KW-0479">Metal-binding</keyword>
<keyword evidence="7 8" id="KW-0472">Membrane</keyword>
<evidence type="ECO:0000256" key="4">
    <source>
        <dbReference type="ARBA" id="ARBA00022837"/>
    </source>
</evidence>
<dbReference type="InterPro" id="IPR023298">
    <property type="entry name" value="ATPase_P-typ_TM_dom_sf"/>
</dbReference>
<keyword evidence="5" id="KW-0460">Magnesium</keyword>
<evidence type="ECO:0000259" key="9">
    <source>
        <dbReference type="Pfam" id="PF00122"/>
    </source>
</evidence>
<name>A0AAW0KET9_QUESU</name>
<evidence type="ECO:0000256" key="8">
    <source>
        <dbReference type="SAM" id="Phobius"/>
    </source>
</evidence>
<keyword evidence="2 8" id="KW-0812">Transmembrane</keyword>
<protein>
    <submittedName>
        <fullName evidence="11">Calcium-transporting atpase 12</fullName>
    </submittedName>
</protein>
<dbReference type="Pfam" id="PF00689">
    <property type="entry name" value="Cation_ATPase_C"/>
    <property type="match status" value="1"/>
</dbReference>
<dbReference type="GO" id="GO:0005388">
    <property type="term" value="F:P-type calcium transporter activity"/>
    <property type="evidence" value="ECO:0007669"/>
    <property type="project" value="TreeGrafter"/>
</dbReference>
<dbReference type="InterPro" id="IPR006068">
    <property type="entry name" value="ATPase_P-typ_cation-transptr_C"/>
</dbReference>
<feature type="transmembrane region" description="Helical" evidence="8">
    <location>
        <begin position="97"/>
        <end position="117"/>
    </location>
</feature>
<feature type="transmembrane region" description="Helical" evidence="8">
    <location>
        <begin position="68"/>
        <end position="85"/>
    </location>
</feature>
<comment type="caution">
    <text evidence="11">The sequence shown here is derived from an EMBL/GenBank/DDBJ whole genome shotgun (WGS) entry which is preliminary data.</text>
</comment>
<dbReference type="GO" id="GO:0046872">
    <property type="term" value="F:metal ion binding"/>
    <property type="evidence" value="ECO:0007669"/>
    <property type="project" value="UniProtKB-KW"/>
</dbReference>